<dbReference type="Gene3D" id="3.20.20.70">
    <property type="entry name" value="Aldolase class I"/>
    <property type="match status" value="1"/>
</dbReference>
<protein>
    <submittedName>
        <fullName evidence="4">2-nitropropane dioxygenase</fullName>
    </submittedName>
</protein>
<dbReference type="Proteomes" id="UP000093044">
    <property type="component" value="Chromosome"/>
</dbReference>
<organism evidence="4 5">
    <name type="scientific">Cloacibacillus porcorum</name>
    <dbReference type="NCBI Taxonomy" id="1197717"/>
    <lineage>
        <taxon>Bacteria</taxon>
        <taxon>Thermotogati</taxon>
        <taxon>Synergistota</taxon>
        <taxon>Synergistia</taxon>
        <taxon>Synergistales</taxon>
        <taxon>Synergistaceae</taxon>
        <taxon>Cloacibacillus</taxon>
    </lineage>
</organism>
<dbReference type="GO" id="GO:0051213">
    <property type="term" value="F:dioxygenase activity"/>
    <property type="evidence" value="ECO:0007669"/>
    <property type="project" value="UniProtKB-KW"/>
</dbReference>
<dbReference type="STRING" id="1197717.BED41_02890"/>
<dbReference type="GO" id="GO:0018580">
    <property type="term" value="F:nitronate monooxygenase activity"/>
    <property type="evidence" value="ECO:0007669"/>
    <property type="project" value="InterPro"/>
</dbReference>
<evidence type="ECO:0000313" key="4">
    <source>
        <dbReference type="EMBL" id="ANZ44126.1"/>
    </source>
</evidence>
<gene>
    <name evidence="4" type="ORF">BED41_02890</name>
</gene>
<evidence type="ECO:0000256" key="2">
    <source>
        <dbReference type="ARBA" id="ARBA00022643"/>
    </source>
</evidence>
<dbReference type="EMBL" id="CP016757">
    <property type="protein sequence ID" value="ANZ44126.1"/>
    <property type="molecule type" value="Genomic_DNA"/>
</dbReference>
<sequence>MTDKKIELPLLTIGKHQPKYPIIQGGMGIMVSGPRLAGAVAAAGGVGTIASVGISASSPDFNLSAGAKVIDENNHKVLARYIKEAKEASNGGVIAVNCMCALSDYEQLVRTSCEAGADIIISGAGLPLKLPQLAEGHPDTALVPIVSSVKAANLILNRWLKHYNRLPDAFVVETPNTAGGHLGARDEEQALDGNLSLKEVVPALVKYLKELGHNIPVISAGGIWDGKDMREAFEMGARGVQMGTRFAATEEGDASDRFKQAYIEAEEKDVVLIKSPCGLPGRAIMSPLIERYFAGALEKVSCRAACLSHCICRLQHESFCIADALVCAYKGDWENGLFFCGSNVSQVKSIVKVKELIKELLKDFKLPELETAH</sequence>
<evidence type="ECO:0000313" key="5">
    <source>
        <dbReference type="Proteomes" id="UP000093044"/>
    </source>
</evidence>
<keyword evidence="2" id="KW-0288">FMN</keyword>
<dbReference type="RefSeq" id="WP_066742882.1">
    <property type="nucleotide sequence ID" value="NZ_CALCLR010000104.1"/>
</dbReference>
<dbReference type="AlphaFoldDB" id="A0A1B2I2E3"/>
<evidence type="ECO:0000256" key="1">
    <source>
        <dbReference type="ARBA" id="ARBA00022630"/>
    </source>
</evidence>
<evidence type="ECO:0000256" key="3">
    <source>
        <dbReference type="ARBA" id="ARBA00023002"/>
    </source>
</evidence>
<dbReference type="Pfam" id="PF03060">
    <property type="entry name" value="NMO"/>
    <property type="match status" value="1"/>
</dbReference>
<dbReference type="GeneID" id="83056799"/>
<dbReference type="PANTHER" id="PTHR32332:SF18">
    <property type="entry name" value="2-NITROPROPANE DIOXYGENASE"/>
    <property type="match status" value="1"/>
</dbReference>
<dbReference type="KEGG" id="cpor:BED41_02890"/>
<dbReference type="SUPFAM" id="SSF51412">
    <property type="entry name" value="Inosine monophosphate dehydrogenase (IMPDH)"/>
    <property type="match status" value="1"/>
</dbReference>
<proteinExistence type="predicted"/>
<reference evidence="4" key="1">
    <citation type="submission" date="2016-08" db="EMBL/GenBank/DDBJ databases">
        <title>Complete genome of Cloacibacillus porcorum.</title>
        <authorList>
            <person name="Looft T."/>
            <person name="Bayles D.O."/>
            <person name="Alt D.P."/>
        </authorList>
    </citation>
    <scope>NUCLEOTIDE SEQUENCE [LARGE SCALE GENOMIC DNA]</scope>
    <source>
        <strain evidence="4">CL-84</strain>
    </source>
</reference>
<dbReference type="InterPro" id="IPR013785">
    <property type="entry name" value="Aldolase_TIM"/>
</dbReference>
<dbReference type="InterPro" id="IPR004136">
    <property type="entry name" value="NMO"/>
</dbReference>
<dbReference type="OrthoDB" id="9778912at2"/>
<name>A0A1B2I2E3_9BACT</name>
<dbReference type="PANTHER" id="PTHR32332">
    <property type="entry name" value="2-NITROPROPANE DIOXYGENASE"/>
    <property type="match status" value="1"/>
</dbReference>
<keyword evidence="4" id="KW-0223">Dioxygenase</keyword>
<dbReference type="CDD" id="cd04730">
    <property type="entry name" value="NPD_like"/>
    <property type="match status" value="1"/>
</dbReference>
<keyword evidence="1" id="KW-0285">Flavoprotein</keyword>
<keyword evidence="3" id="KW-0560">Oxidoreductase</keyword>
<accession>A0A1B2I2E3</accession>
<keyword evidence="5" id="KW-1185">Reference proteome</keyword>